<evidence type="ECO:0000313" key="2">
    <source>
        <dbReference type="Proteomes" id="UP000325607"/>
    </source>
</evidence>
<dbReference type="RefSeq" id="WP_150578566.1">
    <property type="nucleotide sequence ID" value="NZ_CABVGX010000001.1"/>
</dbReference>
<reference evidence="1 2" key="1">
    <citation type="submission" date="2019-09" db="EMBL/GenBank/DDBJ databases">
        <authorList>
            <person name="Chandra G."/>
            <person name="Truman W A."/>
        </authorList>
    </citation>
    <scope>NUCLEOTIDE SEQUENCE [LARGE SCALE GENOMIC DNA]</scope>
    <source>
        <strain evidence="1">PS645</strain>
    </source>
</reference>
<proteinExistence type="predicted"/>
<accession>A0A5E6NYL1</accession>
<gene>
    <name evidence="1" type="ORF">PS645_00025</name>
</gene>
<evidence type="ECO:0000313" key="1">
    <source>
        <dbReference type="EMBL" id="VVM36003.1"/>
    </source>
</evidence>
<dbReference type="EMBL" id="CABVGX010000001">
    <property type="protein sequence ID" value="VVM36003.1"/>
    <property type="molecule type" value="Genomic_DNA"/>
</dbReference>
<dbReference type="OrthoDB" id="1551020at2"/>
<protein>
    <submittedName>
        <fullName evidence="1">Uncharacterized protein</fullName>
    </submittedName>
</protein>
<organism evidence="1 2">
    <name type="scientific">Pseudomonas fluorescens</name>
    <dbReference type="NCBI Taxonomy" id="294"/>
    <lineage>
        <taxon>Bacteria</taxon>
        <taxon>Pseudomonadati</taxon>
        <taxon>Pseudomonadota</taxon>
        <taxon>Gammaproteobacteria</taxon>
        <taxon>Pseudomonadales</taxon>
        <taxon>Pseudomonadaceae</taxon>
        <taxon>Pseudomonas</taxon>
    </lineage>
</organism>
<name>A0A5E6NYL1_PSEFL</name>
<sequence precursor="true">MPTEKRILKKTKAQLFVDAMIRCRGIEFAKLGMMVEVDGDLGTIVGMNGSANLDVQFANQLQYGKHTHNCHPTWNVKYFDAAGKIIAQFDDCKCVFRPAAEAA</sequence>
<dbReference type="AlphaFoldDB" id="A0A5E6NYL1"/>
<dbReference type="Proteomes" id="UP000325607">
    <property type="component" value="Unassembled WGS sequence"/>
</dbReference>